<keyword evidence="2" id="KW-1185">Reference proteome</keyword>
<dbReference type="Proteomes" id="UP000001179">
    <property type="component" value="Segment"/>
</dbReference>
<gene>
    <name evidence="1" type="ORF">HAPgp21</name>
</gene>
<name>B0ZSG9_BPHA1</name>
<sequence>MSTERKRMIMGGTLNGWPLMHQLEEYTPIEITKVMELAQGGRFAPEQMATGLEKLECSVTLTGAGVELIIAQGIWPGDTVELDIRESQEDLEGNDYAVWHSVSGEVIKVESSPVKMKDKPNKVLHIAPIRSKQTENGVIIHDINLRTQYIDLGQGDIMAPHRRNILMP</sequence>
<proteinExistence type="predicted"/>
<organismHost>
    <name type="scientific">Vreelandella aquamarina</name>
    <dbReference type="NCBI Taxonomy" id="77097"/>
</organismHost>
<dbReference type="Pfam" id="PF04985">
    <property type="entry name" value="Phage_tube"/>
    <property type="match status" value="1"/>
</dbReference>
<dbReference type="InterPro" id="IPR006498">
    <property type="entry name" value="Tail_tube"/>
</dbReference>
<dbReference type="GeneID" id="5912342"/>
<dbReference type="KEGG" id="vg:5912342"/>
<accession>B0ZSG9</accession>
<evidence type="ECO:0000313" key="2">
    <source>
        <dbReference type="Proteomes" id="UP000001179"/>
    </source>
</evidence>
<reference evidence="1 2" key="1">
    <citation type="journal article" date="2008" name="J. Virol.">
        <title>The temperate marine phage PhiHAP-1 of Halomonas aquamarina possesses a linear plasmid-like prophage genome.</title>
        <authorList>
            <person name="Mobberley J.M."/>
            <person name="Authement R.N."/>
            <person name="Segall A.M."/>
            <person name="Paul J.H."/>
        </authorList>
    </citation>
    <scope>NUCLEOTIDE SEQUENCE</scope>
</reference>
<protein>
    <submittedName>
        <fullName evidence="1">Putative tail tube protein</fullName>
    </submittedName>
</protein>
<dbReference type="EMBL" id="EU399241">
    <property type="protein sequence ID" value="ABY90389.1"/>
    <property type="molecule type" value="Genomic_DNA"/>
</dbReference>
<evidence type="ECO:0000313" key="1">
    <source>
        <dbReference type="EMBL" id="ABY90389.1"/>
    </source>
</evidence>
<organism evidence="1 2">
    <name type="scientific">Halomonas phage phiHAP-1 (isolate -/Gulf of Mexico/-/2001)</name>
    <name type="common">Bacteriophage phiHAP-1</name>
    <dbReference type="NCBI Taxonomy" id="1283337"/>
    <lineage>
        <taxon>Viruses</taxon>
        <taxon>Duplodnaviria</taxon>
        <taxon>Heunggongvirae</taxon>
        <taxon>Uroviricota</taxon>
        <taxon>Caudoviricetes</taxon>
        <taxon>Hapunavirus</taxon>
        <taxon>Hapunavirus HAP1</taxon>
    </lineage>
</organism>
<dbReference type="RefSeq" id="YP_001686757.1">
    <property type="nucleotide sequence ID" value="NC_010342.1"/>
</dbReference>